<sequence length="73" mass="7751">MTQLEAVFDRTTKFHAALVFLLTTGLDCAVALFVRPGHFESPNASTGASRCANPMTAVRHCGNKTMNPAALDG</sequence>
<evidence type="ECO:0000313" key="3">
    <source>
        <dbReference type="Proteomes" id="UP000248188"/>
    </source>
</evidence>
<dbReference type="AlphaFoldDB" id="A0A9Q6IFC0"/>
<protein>
    <submittedName>
        <fullName evidence="2">Uncharacterized protein</fullName>
    </submittedName>
</protein>
<organism evidence="2 3">
    <name type="scientific">Pseudomonas protegens</name>
    <dbReference type="NCBI Taxonomy" id="380021"/>
    <lineage>
        <taxon>Bacteria</taxon>
        <taxon>Pseudomonadati</taxon>
        <taxon>Pseudomonadota</taxon>
        <taxon>Gammaproteobacteria</taxon>
        <taxon>Pseudomonadales</taxon>
        <taxon>Pseudomonadaceae</taxon>
        <taxon>Pseudomonas</taxon>
    </lineage>
</organism>
<keyword evidence="1" id="KW-0812">Transmembrane</keyword>
<proteinExistence type="predicted"/>
<dbReference type="EMBL" id="QJRN01000010">
    <property type="protein sequence ID" value="PYC35074.1"/>
    <property type="molecule type" value="Genomic_DNA"/>
</dbReference>
<gene>
    <name evidence="2" type="ORF">DMX08_16385</name>
</gene>
<keyword evidence="1" id="KW-1133">Transmembrane helix</keyword>
<evidence type="ECO:0000256" key="1">
    <source>
        <dbReference type="SAM" id="Phobius"/>
    </source>
</evidence>
<accession>A0A9Q6IFC0</accession>
<comment type="caution">
    <text evidence="2">The sequence shown here is derived from an EMBL/GenBank/DDBJ whole genome shotgun (WGS) entry which is preliminary data.</text>
</comment>
<name>A0A9Q6IFC0_9PSED</name>
<evidence type="ECO:0000313" key="2">
    <source>
        <dbReference type="EMBL" id="PYC35074.1"/>
    </source>
</evidence>
<keyword evidence="1" id="KW-0472">Membrane</keyword>
<feature type="transmembrane region" description="Helical" evidence="1">
    <location>
        <begin position="14"/>
        <end position="34"/>
    </location>
</feature>
<dbReference type="Proteomes" id="UP000248188">
    <property type="component" value="Unassembled WGS sequence"/>
</dbReference>
<reference evidence="2 3" key="1">
    <citation type="submission" date="2018-06" db="EMBL/GenBank/DDBJ databases">
        <title>Pseudomonas diversity within urban Lake Michigan freshwaters.</title>
        <authorList>
            <person name="Batrich M."/>
            <person name="Hatzopoulos T."/>
            <person name="Putonti C."/>
        </authorList>
    </citation>
    <scope>NUCLEOTIDE SEQUENCE [LARGE SCALE GENOMIC DNA]</scope>
    <source>
        <strain evidence="2 3">MB-090624</strain>
    </source>
</reference>